<dbReference type="AlphaFoldDB" id="A0A8H8TYR1"/>
<sequence length="153" mass="16227">MPPLPDPSQVWTPDVIATVVYRVIMVIVSIVFIWRAYRQPVRAVDDEHVVGIILPHTSDRTASASSSDSSSELPSSSKSMMHDFMTAQVESIMQSALGIGDVGNDTPPPALGNNGKSISSTAGSSTSALSVEAPHKVDPDTMNRPGARRVGKT</sequence>
<proteinExistence type="predicted"/>
<evidence type="ECO:0000313" key="3">
    <source>
        <dbReference type="EMBL" id="TVY27444.1"/>
    </source>
</evidence>
<feature type="region of interest" description="Disordered" evidence="1">
    <location>
        <begin position="56"/>
        <end position="81"/>
    </location>
</feature>
<gene>
    <name evidence="3" type="ORF">LHYA1_G003193</name>
</gene>
<evidence type="ECO:0000256" key="2">
    <source>
        <dbReference type="SAM" id="Phobius"/>
    </source>
</evidence>
<evidence type="ECO:0000256" key="1">
    <source>
        <dbReference type="SAM" id="MobiDB-lite"/>
    </source>
</evidence>
<name>A0A8H8TYR1_9HELO</name>
<protein>
    <submittedName>
        <fullName evidence="3">Uncharacterized protein</fullName>
    </submittedName>
</protein>
<keyword evidence="4" id="KW-1185">Reference proteome</keyword>
<keyword evidence="2" id="KW-1133">Transmembrane helix</keyword>
<feature type="compositionally biased region" description="Low complexity" evidence="1">
    <location>
        <begin position="63"/>
        <end position="79"/>
    </location>
</feature>
<keyword evidence="2" id="KW-0472">Membrane</keyword>
<organism evidence="3 4">
    <name type="scientific">Lachnellula hyalina</name>
    <dbReference type="NCBI Taxonomy" id="1316788"/>
    <lineage>
        <taxon>Eukaryota</taxon>
        <taxon>Fungi</taxon>
        <taxon>Dikarya</taxon>
        <taxon>Ascomycota</taxon>
        <taxon>Pezizomycotina</taxon>
        <taxon>Leotiomycetes</taxon>
        <taxon>Helotiales</taxon>
        <taxon>Lachnaceae</taxon>
        <taxon>Lachnellula</taxon>
    </lineage>
</organism>
<dbReference type="GeneID" id="41983391"/>
<dbReference type="OrthoDB" id="3539207at2759"/>
<keyword evidence="2" id="KW-0812">Transmembrane</keyword>
<evidence type="ECO:0000313" key="4">
    <source>
        <dbReference type="Proteomes" id="UP000431533"/>
    </source>
</evidence>
<reference evidence="3 4" key="1">
    <citation type="submission" date="2018-05" db="EMBL/GenBank/DDBJ databases">
        <title>Genome sequencing and assembly of the regulated plant pathogen Lachnellula willkommii and related sister species for the development of diagnostic species identification markers.</title>
        <authorList>
            <person name="Giroux E."/>
            <person name="Bilodeau G."/>
        </authorList>
    </citation>
    <scope>NUCLEOTIDE SEQUENCE [LARGE SCALE GENOMIC DNA]</scope>
    <source>
        <strain evidence="3 4">CBS 185.66</strain>
    </source>
</reference>
<dbReference type="RefSeq" id="XP_031006232.1">
    <property type="nucleotide sequence ID" value="XM_031148167.1"/>
</dbReference>
<feature type="compositionally biased region" description="Low complexity" evidence="1">
    <location>
        <begin position="117"/>
        <end position="130"/>
    </location>
</feature>
<comment type="caution">
    <text evidence="3">The sequence shown here is derived from an EMBL/GenBank/DDBJ whole genome shotgun (WGS) entry which is preliminary data.</text>
</comment>
<dbReference type="EMBL" id="QGMH01000048">
    <property type="protein sequence ID" value="TVY27444.1"/>
    <property type="molecule type" value="Genomic_DNA"/>
</dbReference>
<feature type="region of interest" description="Disordered" evidence="1">
    <location>
        <begin position="98"/>
        <end position="153"/>
    </location>
</feature>
<feature type="transmembrane region" description="Helical" evidence="2">
    <location>
        <begin position="15"/>
        <end position="34"/>
    </location>
</feature>
<accession>A0A8H8TYR1</accession>
<dbReference type="Proteomes" id="UP000431533">
    <property type="component" value="Unassembled WGS sequence"/>
</dbReference>